<accession>A0A841Q299</accession>
<sequence length="183" mass="20789">MTNIFESMKDYLQMNLDTEPKNPLHVGEVMSCWMFLTLMDEATIFIQIGLNTTSDDEVKEFLNESLKQCDTQVKRFKKLMVSEGIPLANTSEDRPESEPNQVPLGAKLTDEEIMNGLSMKTVTAVIHCATGASQSIRTDLGALFTHCMMEKIKFGNSLRQKMRERGWAKVPPYYYPPGMPKQQ</sequence>
<dbReference type="AlphaFoldDB" id="A0A841Q299"/>
<dbReference type="InterPro" id="IPR012347">
    <property type="entry name" value="Ferritin-like"/>
</dbReference>
<dbReference type="Proteomes" id="UP000581688">
    <property type="component" value="Unassembled WGS sequence"/>
</dbReference>
<protein>
    <recommendedName>
        <fullName evidence="3">DUF3231 family protein</fullName>
    </recommendedName>
</protein>
<dbReference type="RefSeq" id="WP_174495175.1">
    <property type="nucleotide sequence ID" value="NZ_CADDWK010000003.1"/>
</dbReference>
<reference evidence="1 2" key="1">
    <citation type="submission" date="2020-08" db="EMBL/GenBank/DDBJ databases">
        <title>Genomic Encyclopedia of Type Strains, Phase IV (KMG-IV): sequencing the most valuable type-strain genomes for metagenomic binning, comparative biology and taxonomic classification.</title>
        <authorList>
            <person name="Goeker M."/>
        </authorList>
    </citation>
    <scope>NUCLEOTIDE SEQUENCE [LARGE SCALE GENOMIC DNA]</scope>
    <source>
        <strain evidence="1 2">DSM 19612</strain>
    </source>
</reference>
<dbReference type="Pfam" id="PF11553">
    <property type="entry name" value="DUF3231"/>
    <property type="match status" value="1"/>
</dbReference>
<proteinExistence type="predicted"/>
<dbReference type="InterPro" id="IPR021617">
    <property type="entry name" value="DUF3231"/>
</dbReference>
<organism evidence="1 2">
    <name type="scientific">Salirhabdus euzebyi</name>
    <dbReference type="NCBI Taxonomy" id="394506"/>
    <lineage>
        <taxon>Bacteria</taxon>
        <taxon>Bacillati</taxon>
        <taxon>Bacillota</taxon>
        <taxon>Bacilli</taxon>
        <taxon>Bacillales</taxon>
        <taxon>Bacillaceae</taxon>
        <taxon>Salirhabdus</taxon>
    </lineage>
</organism>
<evidence type="ECO:0000313" key="2">
    <source>
        <dbReference type="Proteomes" id="UP000581688"/>
    </source>
</evidence>
<keyword evidence="2" id="KW-1185">Reference proteome</keyword>
<gene>
    <name evidence="1" type="ORF">HNQ94_001048</name>
</gene>
<evidence type="ECO:0000313" key="1">
    <source>
        <dbReference type="EMBL" id="MBB6452602.1"/>
    </source>
</evidence>
<dbReference type="Gene3D" id="1.20.1260.10">
    <property type="match status" value="1"/>
</dbReference>
<evidence type="ECO:0008006" key="3">
    <source>
        <dbReference type="Google" id="ProtNLM"/>
    </source>
</evidence>
<comment type="caution">
    <text evidence="1">The sequence shown here is derived from an EMBL/GenBank/DDBJ whole genome shotgun (WGS) entry which is preliminary data.</text>
</comment>
<name>A0A841Q299_9BACI</name>
<dbReference type="EMBL" id="JACHGH010000003">
    <property type="protein sequence ID" value="MBB6452602.1"/>
    <property type="molecule type" value="Genomic_DNA"/>
</dbReference>